<dbReference type="RefSeq" id="WP_147202096.1">
    <property type="nucleotide sequence ID" value="NZ_BJYT01000001.1"/>
</dbReference>
<dbReference type="InterPro" id="IPR003423">
    <property type="entry name" value="OMP_efflux"/>
</dbReference>
<keyword evidence="3" id="KW-0813">Transport</keyword>
<evidence type="ECO:0000256" key="7">
    <source>
        <dbReference type="ARBA" id="ARBA00023237"/>
    </source>
</evidence>
<dbReference type="EMBL" id="BJYT01000001">
    <property type="protein sequence ID" value="GEO08105.1"/>
    <property type="molecule type" value="Genomic_DNA"/>
</dbReference>
<evidence type="ECO:0000256" key="1">
    <source>
        <dbReference type="ARBA" id="ARBA00004442"/>
    </source>
</evidence>
<dbReference type="GO" id="GO:0015288">
    <property type="term" value="F:porin activity"/>
    <property type="evidence" value="ECO:0007669"/>
    <property type="project" value="TreeGrafter"/>
</dbReference>
<dbReference type="Gene3D" id="1.20.1600.10">
    <property type="entry name" value="Outer membrane efflux proteins (OEP)"/>
    <property type="match status" value="1"/>
</dbReference>
<evidence type="ECO:0000256" key="2">
    <source>
        <dbReference type="ARBA" id="ARBA00007613"/>
    </source>
</evidence>
<comment type="caution">
    <text evidence="8">The sequence shown here is derived from an EMBL/GenBank/DDBJ whole genome shotgun (WGS) entry which is preliminary data.</text>
</comment>
<dbReference type="InterPro" id="IPR051906">
    <property type="entry name" value="TolC-like"/>
</dbReference>
<comment type="subcellular location">
    <subcellularLocation>
        <location evidence="1">Cell outer membrane</location>
    </subcellularLocation>
</comment>
<evidence type="ECO:0000313" key="8">
    <source>
        <dbReference type="EMBL" id="GEO08105.1"/>
    </source>
</evidence>
<dbReference type="PANTHER" id="PTHR30026">
    <property type="entry name" value="OUTER MEMBRANE PROTEIN TOLC"/>
    <property type="match status" value="1"/>
</dbReference>
<dbReference type="SUPFAM" id="SSF56954">
    <property type="entry name" value="Outer membrane efflux proteins (OEP)"/>
    <property type="match status" value="1"/>
</dbReference>
<dbReference type="Proteomes" id="UP000321513">
    <property type="component" value="Unassembled WGS sequence"/>
</dbReference>
<dbReference type="Pfam" id="PF02321">
    <property type="entry name" value="OEP"/>
    <property type="match status" value="1"/>
</dbReference>
<accession>A0A512B814</accession>
<evidence type="ECO:0000256" key="6">
    <source>
        <dbReference type="ARBA" id="ARBA00023136"/>
    </source>
</evidence>
<dbReference type="PANTHER" id="PTHR30026:SF20">
    <property type="entry name" value="OUTER MEMBRANE PROTEIN TOLC"/>
    <property type="match status" value="1"/>
</dbReference>
<dbReference type="GO" id="GO:0015562">
    <property type="term" value="F:efflux transmembrane transporter activity"/>
    <property type="evidence" value="ECO:0007669"/>
    <property type="project" value="InterPro"/>
</dbReference>
<dbReference type="GO" id="GO:1990281">
    <property type="term" value="C:efflux pump complex"/>
    <property type="evidence" value="ECO:0007669"/>
    <property type="project" value="TreeGrafter"/>
</dbReference>
<evidence type="ECO:0000256" key="3">
    <source>
        <dbReference type="ARBA" id="ARBA00022448"/>
    </source>
</evidence>
<evidence type="ECO:0000313" key="9">
    <source>
        <dbReference type="Proteomes" id="UP000321513"/>
    </source>
</evidence>
<dbReference type="GO" id="GO:0009279">
    <property type="term" value="C:cell outer membrane"/>
    <property type="evidence" value="ECO:0007669"/>
    <property type="project" value="UniProtKB-SubCell"/>
</dbReference>
<reference evidence="8 9" key="1">
    <citation type="submission" date="2019-07" db="EMBL/GenBank/DDBJ databases">
        <title>Whole genome shotgun sequence of Segetibacter aerophilus NBRC 106135.</title>
        <authorList>
            <person name="Hosoyama A."/>
            <person name="Uohara A."/>
            <person name="Ohji S."/>
            <person name="Ichikawa N."/>
        </authorList>
    </citation>
    <scope>NUCLEOTIDE SEQUENCE [LARGE SCALE GENOMIC DNA]</scope>
    <source>
        <strain evidence="8 9">NBRC 106135</strain>
    </source>
</reference>
<organism evidence="8 9">
    <name type="scientific">Segetibacter aerophilus</name>
    <dbReference type="NCBI Taxonomy" id="670293"/>
    <lineage>
        <taxon>Bacteria</taxon>
        <taxon>Pseudomonadati</taxon>
        <taxon>Bacteroidota</taxon>
        <taxon>Chitinophagia</taxon>
        <taxon>Chitinophagales</taxon>
        <taxon>Chitinophagaceae</taxon>
        <taxon>Segetibacter</taxon>
    </lineage>
</organism>
<evidence type="ECO:0000256" key="4">
    <source>
        <dbReference type="ARBA" id="ARBA00022452"/>
    </source>
</evidence>
<comment type="similarity">
    <text evidence="2">Belongs to the outer membrane factor (OMF) (TC 1.B.17) family.</text>
</comment>
<dbReference type="AlphaFoldDB" id="A0A512B814"/>
<keyword evidence="6" id="KW-0472">Membrane</keyword>
<gene>
    <name evidence="8" type="ORF">SAE01_06010</name>
</gene>
<evidence type="ECO:0008006" key="10">
    <source>
        <dbReference type="Google" id="ProtNLM"/>
    </source>
</evidence>
<sequence>MARSIRIRYLLLALTALLSFKVHSQQRLSLKDAINIATKNYGTLKAKSNYVKASLAAVEQARKENLPDLNLSAQQDYGTINGQNGVLYGLRGLAASPAGPAQERQSWNSAFGALYLTNINWDFFSFGKAREKVNVAKAAVAQDEADFQQEFFQHEIRVSAAYLNLLAAQRLTLSQQKNLERAQSLTTVVIARAKNGLNPGVDSSLAIAEVSNAKILLLRAKDNEQEQANELATLIGTSTQDFLLDTVFLTRIPASIDTASQFKEEEHPLLKYYLSRVDLSNARVKYFNTFKYPTFSTFGIIQGRGSGFNYNYNATNKDAFTRDYFQGVRPTRANYLLGVGVTWNLTNFSRVAQQLLAQKYTTESLKNEYQEVDQRLKNQMTLAAQKIQNALENYREAPIEVNAASAAFLQKSVLYKNGLSNIIDVTQALYSLNRAETDRDIAFNNVWQALLFRAAASGDFRIFINEF</sequence>
<proteinExistence type="inferred from homology"/>
<name>A0A512B814_9BACT</name>
<keyword evidence="4" id="KW-1134">Transmembrane beta strand</keyword>
<dbReference type="OrthoDB" id="654853at2"/>
<protein>
    <recommendedName>
        <fullName evidence="10">Transporter</fullName>
    </recommendedName>
</protein>
<keyword evidence="5" id="KW-0812">Transmembrane</keyword>
<keyword evidence="9" id="KW-1185">Reference proteome</keyword>
<keyword evidence="7" id="KW-0998">Cell outer membrane</keyword>
<evidence type="ECO:0000256" key="5">
    <source>
        <dbReference type="ARBA" id="ARBA00022692"/>
    </source>
</evidence>